<keyword evidence="6 8" id="KW-1133">Transmembrane helix</keyword>
<dbReference type="PANTHER" id="PTHR23504:SF15">
    <property type="entry name" value="MAJOR FACILITATOR SUPERFAMILY (MFS) PROFILE DOMAIN-CONTAINING PROTEIN"/>
    <property type="match status" value="1"/>
</dbReference>
<evidence type="ECO:0000313" key="11">
    <source>
        <dbReference type="Proteomes" id="UP001598130"/>
    </source>
</evidence>
<feature type="transmembrane region" description="Helical" evidence="8">
    <location>
        <begin position="60"/>
        <end position="82"/>
    </location>
</feature>
<organism evidence="10 11">
    <name type="scientific">Phenylobacterium ferrooxidans</name>
    <dbReference type="NCBI Taxonomy" id="2982689"/>
    <lineage>
        <taxon>Bacteria</taxon>
        <taxon>Pseudomonadati</taxon>
        <taxon>Pseudomonadota</taxon>
        <taxon>Alphaproteobacteria</taxon>
        <taxon>Caulobacterales</taxon>
        <taxon>Caulobacteraceae</taxon>
        <taxon>Phenylobacterium</taxon>
    </lineage>
</organism>
<dbReference type="SUPFAM" id="SSF103473">
    <property type="entry name" value="MFS general substrate transporter"/>
    <property type="match status" value="1"/>
</dbReference>
<proteinExistence type="inferred from homology"/>
<evidence type="ECO:0000256" key="3">
    <source>
        <dbReference type="ARBA" id="ARBA00007520"/>
    </source>
</evidence>
<dbReference type="InterPro" id="IPR020846">
    <property type="entry name" value="MFS_dom"/>
</dbReference>
<evidence type="ECO:0000256" key="7">
    <source>
        <dbReference type="ARBA" id="ARBA00023136"/>
    </source>
</evidence>
<feature type="transmembrane region" description="Helical" evidence="8">
    <location>
        <begin position="391"/>
        <end position="414"/>
    </location>
</feature>
<dbReference type="PANTHER" id="PTHR23504">
    <property type="entry name" value="MAJOR FACILITATOR SUPERFAMILY DOMAIN-CONTAINING PROTEIN 10"/>
    <property type="match status" value="1"/>
</dbReference>
<feature type="transmembrane region" description="Helical" evidence="8">
    <location>
        <begin position="119"/>
        <end position="140"/>
    </location>
</feature>
<dbReference type="Gene3D" id="1.20.1250.20">
    <property type="entry name" value="MFS general substrate transporter like domains"/>
    <property type="match status" value="1"/>
</dbReference>
<dbReference type="InterPro" id="IPR011701">
    <property type="entry name" value="MFS"/>
</dbReference>
<reference evidence="10 11" key="1">
    <citation type="submission" date="2022-09" db="EMBL/GenBank/DDBJ databases">
        <title>New species of Phenylobacterium.</title>
        <authorList>
            <person name="Mieszkin S."/>
        </authorList>
    </citation>
    <scope>NUCLEOTIDE SEQUENCE [LARGE SCALE GENOMIC DNA]</scope>
    <source>
        <strain evidence="10 11">HK31-G</strain>
    </source>
</reference>
<feature type="domain" description="Major facilitator superfamily (MFS) profile" evidence="9">
    <location>
        <begin position="23"/>
        <end position="418"/>
    </location>
</feature>
<dbReference type="PRINTS" id="PR01035">
    <property type="entry name" value="TCRTETA"/>
</dbReference>
<feature type="transmembrane region" description="Helical" evidence="8">
    <location>
        <begin position="361"/>
        <end position="385"/>
    </location>
</feature>
<evidence type="ECO:0000256" key="6">
    <source>
        <dbReference type="ARBA" id="ARBA00022989"/>
    </source>
</evidence>
<feature type="transmembrane region" description="Helical" evidence="8">
    <location>
        <begin position="299"/>
        <end position="316"/>
    </location>
</feature>
<dbReference type="InterPro" id="IPR005829">
    <property type="entry name" value="Sugar_transporter_CS"/>
</dbReference>
<evidence type="ECO:0000256" key="8">
    <source>
        <dbReference type="SAM" id="Phobius"/>
    </source>
</evidence>
<feature type="transmembrane region" description="Helical" evidence="8">
    <location>
        <begin position="220"/>
        <end position="246"/>
    </location>
</feature>
<dbReference type="EMBL" id="JAOTJD010000039">
    <property type="protein sequence ID" value="MFD3265786.1"/>
    <property type="molecule type" value="Genomic_DNA"/>
</dbReference>
<feature type="transmembrane region" description="Helical" evidence="8">
    <location>
        <begin position="152"/>
        <end position="176"/>
    </location>
</feature>
<feature type="transmembrane region" description="Helical" evidence="8">
    <location>
        <begin position="24"/>
        <end position="45"/>
    </location>
</feature>
<evidence type="ECO:0000259" key="9">
    <source>
        <dbReference type="PROSITE" id="PS50850"/>
    </source>
</evidence>
<evidence type="ECO:0000256" key="4">
    <source>
        <dbReference type="ARBA" id="ARBA00022448"/>
    </source>
</evidence>
<protein>
    <submittedName>
        <fullName evidence="10">MFS transporter</fullName>
    </submittedName>
</protein>
<comment type="function">
    <text evidence="1">Resistance to tetracycline by an active tetracycline efflux. This is an energy-dependent process that decreases the accumulation of the antibiotic in whole cells. This protein functions as a metal-tetracycline/H(+) antiporter.</text>
</comment>
<name>A0ABW6CVJ8_9CAUL</name>
<accession>A0ABW6CVJ8</accession>
<dbReference type="PROSITE" id="PS00216">
    <property type="entry name" value="SUGAR_TRANSPORT_1"/>
    <property type="match status" value="1"/>
</dbReference>
<dbReference type="Pfam" id="PF07690">
    <property type="entry name" value="MFS_1"/>
    <property type="match status" value="1"/>
</dbReference>
<keyword evidence="7 8" id="KW-0472">Membrane</keyword>
<feature type="transmembrane region" description="Helical" evidence="8">
    <location>
        <begin position="322"/>
        <end position="340"/>
    </location>
</feature>
<evidence type="ECO:0000313" key="10">
    <source>
        <dbReference type="EMBL" id="MFD3265786.1"/>
    </source>
</evidence>
<keyword evidence="5 8" id="KW-0812">Transmembrane</keyword>
<keyword evidence="11" id="KW-1185">Reference proteome</keyword>
<dbReference type="RefSeq" id="WP_377371158.1">
    <property type="nucleotide sequence ID" value="NZ_JAOTJD010000039.1"/>
</dbReference>
<comment type="similarity">
    <text evidence="3">Belongs to the major facilitator superfamily. TCR/Tet family.</text>
</comment>
<feature type="transmembrane region" description="Helical" evidence="8">
    <location>
        <begin position="94"/>
        <end position="113"/>
    </location>
</feature>
<sequence length="434" mass="45247">MTLPVDPSPHTGAPASANLRKAGLPFIAITICLDVVSHTMVFPVLPRLVEEMVGGEVSSAARWVGVLVAAWSVAQFFAAPVIGMLSDRFGRRPVILISIFGLSIDLAIMALAPTLAWLLIGRILCGLTAGAQGAAMAYVADITPQEERAKSYGWLNAAAWTGVILGPALGGLLGAWDPRAPFWAAAAVALANGVYGLIVLPESLPKERRAPMRWANANPVGSLSLVFSRPGLPMLALILLLLWFAMHAMNSVFVLYTAYRYQWDPMALGIFCSALGAVNIVVTSQLTGRAVTWLGERKVLIGGLALQVIGFTAVGLSPTGFWFWIANLPMALSNIAGPALQAMMTAKVDPDEQGRLQGAMMGVGSLTGLFGPIAFTQVFALAVAAGRGPGWSGLTILAGAALTLVAWSLALAFARDVPAQAKAEGLPSGAGAVG</sequence>
<comment type="caution">
    <text evidence="10">The sequence shown here is derived from an EMBL/GenBank/DDBJ whole genome shotgun (WGS) entry which is preliminary data.</text>
</comment>
<feature type="transmembrane region" description="Helical" evidence="8">
    <location>
        <begin position="182"/>
        <end position="200"/>
    </location>
</feature>
<dbReference type="InterPro" id="IPR036259">
    <property type="entry name" value="MFS_trans_sf"/>
</dbReference>
<dbReference type="Proteomes" id="UP001598130">
    <property type="component" value="Unassembled WGS sequence"/>
</dbReference>
<dbReference type="PROSITE" id="PS50850">
    <property type="entry name" value="MFS"/>
    <property type="match status" value="1"/>
</dbReference>
<evidence type="ECO:0000256" key="2">
    <source>
        <dbReference type="ARBA" id="ARBA00004141"/>
    </source>
</evidence>
<evidence type="ECO:0000256" key="5">
    <source>
        <dbReference type="ARBA" id="ARBA00022692"/>
    </source>
</evidence>
<evidence type="ECO:0000256" key="1">
    <source>
        <dbReference type="ARBA" id="ARBA00003279"/>
    </source>
</evidence>
<gene>
    <name evidence="10" type="ORF">OCL97_17665</name>
</gene>
<dbReference type="InterPro" id="IPR001958">
    <property type="entry name" value="Tet-R_TetA/multi-R_MdtG-like"/>
</dbReference>
<feature type="transmembrane region" description="Helical" evidence="8">
    <location>
        <begin position="266"/>
        <end position="287"/>
    </location>
</feature>
<comment type="subcellular location">
    <subcellularLocation>
        <location evidence="2">Membrane</location>
        <topology evidence="2">Multi-pass membrane protein</topology>
    </subcellularLocation>
</comment>
<keyword evidence="4" id="KW-0813">Transport</keyword>